<protein>
    <submittedName>
        <fullName evidence="1">Uncharacterized protein</fullName>
    </submittedName>
</protein>
<gene>
    <name evidence="1" type="ORF">WA026_004421</name>
</gene>
<name>A0AAW1V7M4_9CUCU</name>
<reference evidence="1 2" key="1">
    <citation type="submission" date="2023-03" db="EMBL/GenBank/DDBJ databases">
        <title>Genome insight into feeding habits of ladybird beetles.</title>
        <authorList>
            <person name="Li H.-S."/>
            <person name="Huang Y.-H."/>
            <person name="Pang H."/>
        </authorList>
    </citation>
    <scope>NUCLEOTIDE SEQUENCE [LARGE SCALE GENOMIC DNA]</scope>
    <source>
        <strain evidence="1">SYSU_2023b</strain>
        <tissue evidence="1">Whole body</tissue>
    </source>
</reference>
<dbReference type="AlphaFoldDB" id="A0AAW1V7M4"/>
<dbReference type="Gene3D" id="2.60.40.10">
    <property type="entry name" value="Immunoglobulins"/>
    <property type="match status" value="1"/>
</dbReference>
<comment type="caution">
    <text evidence="1">The sequence shown here is derived from an EMBL/GenBank/DDBJ whole genome shotgun (WGS) entry which is preliminary data.</text>
</comment>
<dbReference type="EMBL" id="JARQZJ010000122">
    <property type="protein sequence ID" value="KAK9889149.1"/>
    <property type="molecule type" value="Genomic_DNA"/>
</dbReference>
<evidence type="ECO:0000313" key="2">
    <source>
        <dbReference type="Proteomes" id="UP001431783"/>
    </source>
</evidence>
<organism evidence="1 2">
    <name type="scientific">Henosepilachna vigintioctopunctata</name>
    <dbReference type="NCBI Taxonomy" id="420089"/>
    <lineage>
        <taxon>Eukaryota</taxon>
        <taxon>Metazoa</taxon>
        <taxon>Ecdysozoa</taxon>
        <taxon>Arthropoda</taxon>
        <taxon>Hexapoda</taxon>
        <taxon>Insecta</taxon>
        <taxon>Pterygota</taxon>
        <taxon>Neoptera</taxon>
        <taxon>Endopterygota</taxon>
        <taxon>Coleoptera</taxon>
        <taxon>Polyphaga</taxon>
        <taxon>Cucujiformia</taxon>
        <taxon>Coccinelloidea</taxon>
        <taxon>Coccinellidae</taxon>
        <taxon>Epilachninae</taxon>
        <taxon>Epilachnini</taxon>
        <taxon>Henosepilachna</taxon>
    </lineage>
</organism>
<accession>A0AAW1V7M4</accession>
<keyword evidence="2" id="KW-1185">Reference proteome</keyword>
<evidence type="ECO:0000313" key="1">
    <source>
        <dbReference type="EMBL" id="KAK9889149.1"/>
    </source>
</evidence>
<dbReference type="Proteomes" id="UP001431783">
    <property type="component" value="Unassembled WGS sequence"/>
</dbReference>
<proteinExistence type="predicted"/>
<sequence length="90" mass="9906">MTDDPRFAEPIPNVTVALGRDASLPCVVENLGTYKIAAKFSCVLVLPHLTFYGGLTDLPLMLQTPWALCIGINTKSKWVYQLNCSGIMVY</sequence>
<dbReference type="InterPro" id="IPR013783">
    <property type="entry name" value="Ig-like_fold"/>
</dbReference>